<reference evidence="2 3" key="1">
    <citation type="journal article" date="2016" name="Mol. Biol. Evol.">
        <title>Comparative Genomics of Early-Diverging Mushroom-Forming Fungi Provides Insights into the Origins of Lignocellulose Decay Capabilities.</title>
        <authorList>
            <person name="Nagy L.G."/>
            <person name="Riley R."/>
            <person name="Tritt A."/>
            <person name="Adam C."/>
            <person name="Daum C."/>
            <person name="Floudas D."/>
            <person name="Sun H."/>
            <person name="Yadav J.S."/>
            <person name="Pangilinan J."/>
            <person name="Larsson K.H."/>
            <person name="Matsuura K."/>
            <person name="Barry K."/>
            <person name="Labutti K."/>
            <person name="Kuo R."/>
            <person name="Ohm R.A."/>
            <person name="Bhattacharya S.S."/>
            <person name="Shirouzu T."/>
            <person name="Yoshinaga Y."/>
            <person name="Martin F.M."/>
            <person name="Grigoriev I.V."/>
            <person name="Hibbett D.S."/>
        </authorList>
    </citation>
    <scope>NUCLEOTIDE SEQUENCE [LARGE SCALE GENOMIC DNA]</scope>
    <source>
        <strain evidence="2 3">HHB12733</strain>
    </source>
</reference>
<evidence type="ECO:0000313" key="3">
    <source>
        <dbReference type="Proteomes" id="UP000076842"/>
    </source>
</evidence>
<dbReference type="InParanoid" id="A0A165EIB0"/>
<dbReference type="InterPro" id="IPR001245">
    <property type="entry name" value="Ser-Thr/Tyr_kinase_cat_dom"/>
</dbReference>
<dbReference type="InterPro" id="IPR000719">
    <property type="entry name" value="Prot_kinase_dom"/>
</dbReference>
<evidence type="ECO:0000259" key="1">
    <source>
        <dbReference type="PROSITE" id="PS50011"/>
    </source>
</evidence>
<dbReference type="PANTHER" id="PTHR44329:SF214">
    <property type="entry name" value="PROTEIN KINASE DOMAIN-CONTAINING PROTEIN"/>
    <property type="match status" value="1"/>
</dbReference>
<keyword evidence="3" id="KW-1185">Reference proteome</keyword>
<name>A0A165EIB0_9BASI</name>
<keyword evidence="2" id="KW-0808">Transferase</keyword>
<dbReference type="SUPFAM" id="SSF56112">
    <property type="entry name" value="Protein kinase-like (PK-like)"/>
    <property type="match status" value="1"/>
</dbReference>
<dbReference type="OrthoDB" id="4062651at2759"/>
<dbReference type="AlphaFoldDB" id="A0A165EIB0"/>
<dbReference type="Pfam" id="PF07714">
    <property type="entry name" value="PK_Tyr_Ser-Thr"/>
    <property type="match status" value="1"/>
</dbReference>
<dbReference type="GO" id="GO:0005524">
    <property type="term" value="F:ATP binding"/>
    <property type="evidence" value="ECO:0007669"/>
    <property type="project" value="InterPro"/>
</dbReference>
<protein>
    <submittedName>
        <fullName evidence="2">Kinase-like protein</fullName>
    </submittedName>
</protein>
<dbReference type="PANTHER" id="PTHR44329">
    <property type="entry name" value="SERINE/THREONINE-PROTEIN KINASE TNNI3K-RELATED"/>
    <property type="match status" value="1"/>
</dbReference>
<sequence length="316" mass="35008">MTAIISIVLPSSKYPISAHEQIDHAQTSVPNLTALINDISTVRAASGAHGDIWQASYRGAKVALKTMTMTSWSVSAKKERNHRLMNELNIWTELKHPNILELYGVSEREPYGLALVSPWLEHGDVNQYMKAYPGVQRYPLVLDIAQALVYMHSLQPPVVHGNLRSGNVLVKSSGQACVAGFSVSGFLRDPEGDLLDHVQMYPSSPRWMAPEQLFPDECGLTQIESFSPASDVYAFGMVAYEIFAEQFPFYHVQNIYSVPLVVKSGERPARPGLEGVDRGLSDDMWTIMQDCWRLAGERPDASELVKRVAAETGSST</sequence>
<dbReference type="Proteomes" id="UP000076842">
    <property type="component" value="Unassembled WGS sequence"/>
</dbReference>
<organism evidence="2 3">
    <name type="scientific">Calocera cornea HHB12733</name>
    <dbReference type="NCBI Taxonomy" id="1353952"/>
    <lineage>
        <taxon>Eukaryota</taxon>
        <taxon>Fungi</taxon>
        <taxon>Dikarya</taxon>
        <taxon>Basidiomycota</taxon>
        <taxon>Agaricomycotina</taxon>
        <taxon>Dacrymycetes</taxon>
        <taxon>Dacrymycetales</taxon>
        <taxon>Dacrymycetaceae</taxon>
        <taxon>Calocera</taxon>
    </lineage>
</organism>
<evidence type="ECO:0000313" key="2">
    <source>
        <dbReference type="EMBL" id="KZT54925.1"/>
    </source>
</evidence>
<gene>
    <name evidence="2" type="ORF">CALCODRAFT_499247</name>
</gene>
<dbReference type="Gene3D" id="1.10.510.10">
    <property type="entry name" value="Transferase(Phosphotransferase) domain 1"/>
    <property type="match status" value="1"/>
</dbReference>
<dbReference type="STRING" id="1353952.A0A165EIB0"/>
<accession>A0A165EIB0</accession>
<dbReference type="InterPro" id="IPR051681">
    <property type="entry name" value="Ser/Thr_Kinases-Pseudokinases"/>
</dbReference>
<dbReference type="GO" id="GO:0004674">
    <property type="term" value="F:protein serine/threonine kinase activity"/>
    <property type="evidence" value="ECO:0007669"/>
    <property type="project" value="TreeGrafter"/>
</dbReference>
<feature type="domain" description="Protein kinase" evidence="1">
    <location>
        <begin position="38"/>
        <end position="310"/>
    </location>
</feature>
<dbReference type="PROSITE" id="PS50011">
    <property type="entry name" value="PROTEIN_KINASE_DOM"/>
    <property type="match status" value="1"/>
</dbReference>
<dbReference type="EMBL" id="KV424004">
    <property type="protein sequence ID" value="KZT54925.1"/>
    <property type="molecule type" value="Genomic_DNA"/>
</dbReference>
<dbReference type="PIRSF" id="PIRSF000654">
    <property type="entry name" value="Integrin-linked_kinase"/>
    <property type="match status" value="1"/>
</dbReference>
<keyword evidence="2" id="KW-0418">Kinase</keyword>
<proteinExistence type="predicted"/>
<dbReference type="InterPro" id="IPR011009">
    <property type="entry name" value="Kinase-like_dom_sf"/>
</dbReference>